<dbReference type="PANTHER" id="PTHR35306">
    <property type="entry name" value="BNAA03G57290D PROTEIN"/>
    <property type="match status" value="1"/>
</dbReference>
<dbReference type="AlphaFoldDB" id="A0AAN9SGR5"/>
<feature type="region of interest" description="Disordered" evidence="1">
    <location>
        <begin position="53"/>
        <end position="83"/>
    </location>
</feature>
<dbReference type="Pfam" id="PF15365">
    <property type="entry name" value="PNRC"/>
    <property type="match status" value="1"/>
</dbReference>
<sequence>METLVVVAQHRNQCYTRSKPQGHSEFGSSSSSAHFRGINCRSFQTGCGILPTPLKSHPSPLTKHPKTPLTPSNPNKTRCKTTPISAPVPIYHKKERDFIQHVPDGGILFSELWAGPTYSNSPPPSSLPIPKFSVRPKRSVSLDLPGSCPEVEMQLHANSAPSSPRKEHSPCAIDLFDSATKTLCRILNLNLDDD</sequence>
<keyword evidence="3" id="KW-1185">Reference proteome</keyword>
<dbReference type="Proteomes" id="UP001386955">
    <property type="component" value="Unassembled WGS sequence"/>
</dbReference>
<evidence type="ECO:0000313" key="2">
    <source>
        <dbReference type="EMBL" id="KAK7396378.1"/>
    </source>
</evidence>
<gene>
    <name evidence="2" type="ORF">VNO78_17342</name>
</gene>
<accession>A0AAN9SGR5</accession>
<protein>
    <submittedName>
        <fullName evidence="2">Uncharacterized protein</fullName>
    </submittedName>
</protein>
<comment type="caution">
    <text evidence="2">The sequence shown here is derived from an EMBL/GenBank/DDBJ whole genome shotgun (WGS) entry which is preliminary data.</text>
</comment>
<proteinExistence type="predicted"/>
<feature type="compositionally biased region" description="Polar residues" evidence="1">
    <location>
        <begin position="73"/>
        <end position="83"/>
    </location>
</feature>
<dbReference type="EMBL" id="JAYMYS010000004">
    <property type="protein sequence ID" value="KAK7396378.1"/>
    <property type="molecule type" value="Genomic_DNA"/>
</dbReference>
<evidence type="ECO:0000313" key="3">
    <source>
        <dbReference type="Proteomes" id="UP001386955"/>
    </source>
</evidence>
<dbReference type="PANTHER" id="PTHR35306:SF1">
    <property type="entry name" value="VQ DOMAIN-CONTAINING PROTEIN"/>
    <property type="match status" value="1"/>
</dbReference>
<reference evidence="2 3" key="1">
    <citation type="submission" date="2024-01" db="EMBL/GenBank/DDBJ databases">
        <title>The genomes of 5 underutilized Papilionoideae crops provide insights into root nodulation and disease resistanc.</title>
        <authorList>
            <person name="Jiang F."/>
        </authorList>
    </citation>
    <scope>NUCLEOTIDE SEQUENCE [LARGE SCALE GENOMIC DNA]</scope>
    <source>
        <strain evidence="2">DUOXIRENSHENG_FW03</strain>
        <tissue evidence="2">Leaves</tissue>
    </source>
</reference>
<evidence type="ECO:0000256" key="1">
    <source>
        <dbReference type="SAM" id="MobiDB-lite"/>
    </source>
</evidence>
<dbReference type="GO" id="GO:0016071">
    <property type="term" value="P:mRNA metabolic process"/>
    <property type="evidence" value="ECO:0007669"/>
    <property type="project" value="UniProtKB-ARBA"/>
</dbReference>
<feature type="compositionally biased region" description="Low complexity" evidence="1">
    <location>
        <begin position="57"/>
        <end position="72"/>
    </location>
</feature>
<dbReference type="InterPro" id="IPR028322">
    <property type="entry name" value="PNRC-like_rgn"/>
</dbReference>
<organism evidence="2 3">
    <name type="scientific">Psophocarpus tetragonolobus</name>
    <name type="common">Winged bean</name>
    <name type="synonym">Dolichos tetragonolobus</name>
    <dbReference type="NCBI Taxonomy" id="3891"/>
    <lineage>
        <taxon>Eukaryota</taxon>
        <taxon>Viridiplantae</taxon>
        <taxon>Streptophyta</taxon>
        <taxon>Embryophyta</taxon>
        <taxon>Tracheophyta</taxon>
        <taxon>Spermatophyta</taxon>
        <taxon>Magnoliopsida</taxon>
        <taxon>eudicotyledons</taxon>
        <taxon>Gunneridae</taxon>
        <taxon>Pentapetalae</taxon>
        <taxon>rosids</taxon>
        <taxon>fabids</taxon>
        <taxon>Fabales</taxon>
        <taxon>Fabaceae</taxon>
        <taxon>Papilionoideae</taxon>
        <taxon>50 kb inversion clade</taxon>
        <taxon>NPAAA clade</taxon>
        <taxon>indigoferoid/millettioid clade</taxon>
        <taxon>Phaseoleae</taxon>
        <taxon>Psophocarpus</taxon>
    </lineage>
</organism>
<name>A0AAN9SGR5_PSOTE</name>